<evidence type="ECO:0000256" key="1">
    <source>
        <dbReference type="ARBA" id="ARBA00001971"/>
    </source>
</evidence>
<feature type="transmembrane region" description="Helical" evidence="13">
    <location>
        <begin position="115"/>
        <end position="138"/>
    </location>
</feature>
<dbReference type="GO" id="GO:0008863">
    <property type="term" value="F:formate dehydrogenase (NAD+) activity"/>
    <property type="evidence" value="ECO:0007669"/>
    <property type="project" value="InterPro"/>
</dbReference>
<keyword evidence="7 13" id="KW-0812">Transmembrane</keyword>
<dbReference type="SUPFAM" id="SSF81342">
    <property type="entry name" value="Transmembrane di-heme cytochromes"/>
    <property type="match status" value="1"/>
</dbReference>
<dbReference type="GO" id="GO:0005886">
    <property type="term" value="C:plasma membrane"/>
    <property type="evidence" value="ECO:0007669"/>
    <property type="project" value="UniProtKB-SubCell"/>
</dbReference>
<dbReference type="GO" id="GO:0009055">
    <property type="term" value="F:electron transfer activity"/>
    <property type="evidence" value="ECO:0007669"/>
    <property type="project" value="InterPro"/>
</dbReference>
<dbReference type="InterPro" id="IPR016174">
    <property type="entry name" value="Di-haem_cyt_TM"/>
</dbReference>
<organism evidence="15 16">
    <name type="scientific">Pseudomonas putida</name>
    <name type="common">Arthrobacter siderocapsulatus</name>
    <dbReference type="NCBI Taxonomy" id="303"/>
    <lineage>
        <taxon>Bacteria</taxon>
        <taxon>Pseudomonadati</taxon>
        <taxon>Pseudomonadota</taxon>
        <taxon>Gammaproteobacteria</taxon>
        <taxon>Pseudomonadales</taxon>
        <taxon>Pseudomonadaceae</taxon>
        <taxon>Pseudomonas</taxon>
    </lineage>
</organism>
<dbReference type="GO" id="GO:0009061">
    <property type="term" value="P:anaerobic respiration"/>
    <property type="evidence" value="ECO:0007669"/>
    <property type="project" value="TreeGrafter"/>
</dbReference>
<dbReference type="InterPro" id="IPR011577">
    <property type="entry name" value="Cyt_b561_bac/Ni-Hgenase"/>
</dbReference>
<evidence type="ECO:0000256" key="6">
    <source>
        <dbReference type="ARBA" id="ARBA00022617"/>
    </source>
</evidence>
<keyword evidence="5" id="KW-1003">Cell membrane</keyword>
<keyword evidence="4" id="KW-0813">Transport</keyword>
<protein>
    <submittedName>
        <fullName evidence="15">Formate dehydrogenase subunit gamma</fullName>
    </submittedName>
</protein>
<keyword evidence="6" id="KW-0349">Heme</keyword>
<keyword evidence="12 13" id="KW-0472">Membrane</keyword>
<name>A0A1X0ZUY8_PSEPU</name>
<feature type="transmembrane region" description="Helical" evidence="13">
    <location>
        <begin position="150"/>
        <end position="176"/>
    </location>
</feature>
<keyword evidence="8" id="KW-0479">Metal-binding</keyword>
<dbReference type="GO" id="GO:0022904">
    <property type="term" value="P:respiratory electron transport chain"/>
    <property type="evidence" value="ECO:0007669"/>
    <property type="project" value="InterPro"/>
</dbReference>
<evidence type="ECO:0000256" key="8">
    <source>
        <dbReference type="ARBA" id="ARBA00022723"/>
    </source>
</evidence>
<evidence type="ECO:0000256" key="11">
    <source>
        <dbReference type="ARBA" id="ARBA00023004"/>
    </source>
</evidence>
<dbReference type="RefSeq" id="WP_084857344.1">
    <property type="nucleotide sequence ID" value="NZ_JAOTEI010000021.1"/>
</dbReference>
<dbReference type="GO" id="GO:0009326">
    <property type="term" value="C:formate dehydrogenase complex"/>
    <property type="evidence" value="ECO:0007669"/>
    <property type="project" value="InterPro"/>
</dbReference>
<evidence type="ECO:0000256" key="7">
    <source>
        <dbReference type="ARBA" id="ARBA00022692"/>
    </source>
</evidence>
<comment type="similarity">
    <text evidence="3">Belongs to the formate dehydrogenase gamma subunit family.</text>
</comment>
<keyword evidence="10 13" id="KW-1133">Transmembrane helix</keyword>
<evidence type="ECO:0000256" key="13">
    <source>
        <dbReference type="SAM" id="Phobius"/>
    </source>
</evidence>
<accession>A0A1X0ZUY8</accession>
<evidence type="ECO:0000256" key="12">
    <source>
        <dbReference type="ARBA" id="ARBA00023136"/>
    </source>
</evidence>
<dbReference type="InterPro" id="IPR006471">
    <property type="entry name" value="Formate_DH_gsu"/>
</dbReference>
<sequence length="218" mass="24826">MSDHKPIVRYNANERSNHWIVAILFVMAGLSGLALFHPALFWLSHLFGGGPWTRILHPFLGVAMFVFFLGLVLRFWRANYISANDRLWLRRIDRVMLNKEEGVPPIGKYNAGQKLLFWTLLLCMLVLLVSGVVIWRAWFSQYFDIGAIRLATLLHALAAFVLILSIIVHIYAGIWIKGSVGAMLHGTVSRAWARKHHELWYRDVTGDKAPPSPGRKEG</sequence>
<feature type="transmembrane region" description="Helical" evidence="13">
    <location>
        <begin position="55"/>
        <end position="76"/>
    </location>
</feature>
<keyword evidence="9" id="KW-0249">Electron transport</keyword>
<evidence type="ECO:0000256" key="5">
    <source>
        <dbReference type="ARBA" id="ARBA00022475"/>
    </source>
</evidence>
<dbReference type="Pfam" id="PF01292">
    <property type="entry name" value="Ni_hydr_CYTB"/>
    <property type="match status" value="1"/>
</dbReference>
<feature type="domain" description="Cytochrome b561 bacterial/Ni-hydrogenase" evidence="14">
    <location>
        <begin position="9"/>
        <end position="184"/>
    </location>
</feature>
<evidence type="ECO:0000256" key="3">
    <source>
        <dbReference type="ARBA" id="ARBA00010747"/>
    </source>
</evidence>
<evidence type="ECO:0000256" key="2">
    <source>
        <dbReference type="ARBA" id="ARBA00004651"/>
    </source>
</evidence>
<comment type="caution">
    <text evidence="15">The sequence shown here is derived from an EMBL/GenBank/DDBJ whole genome shotgun (WGS) entry which is preliminary data.</text>
</comment>
<dbReference type="GO" id="GO:0015944">
    <property type="term" value="P:formate oxidation"/>
    <property type="evidence" value="ECO:0007669"/>
    <property type="project" value="UniProtKB-ARBA"/>
</dbReference>
<dbReference type="GO" id="GO:0046872">
    <property type="term" value="F:metal ion binding"/>
    <property type="evidence" value="ECO:0007669"/>
    <property type="project" value="UniProtKB-KW"/>
</dbReference>
<keyword evidence="11" id="KW-0408">Iron</keyword>
<evidence type="ECO:0000259" key="14">
    <source>
        <dbReference type="Pfam" id="PF01292"/>
    </source>
</evidence>
<dbReference type="InterPro" id="IPR051817">
    <property type="entry name" value="FDH_cytochrome_b556_subunit"/>
</dbReference>
<evidence type="ECO:0000256" key="9">
    <source>
        <dbReference type="ARBA" id="ARBA00022982"/>
    </source>
</evidence>
<dbReference type="NCBIfam" id="TIGR01583">
    <property type="entry name" value="formate-DH-gamm"/>
    <property type="match status" value="1"/>
</dbReference>
<evidence type="ECO:0000256" key="10">
    <source>
        <dbReference type="ARBA" id="ARBA00022989"/>
    </source>
</evidence>
<dbReference type="EMBL" id="NBWC01000019">
    <property type="protein sequence ID" value="ORL63390.1"/>
    <property type="molecule type" value="Genomic_DNA"/>
</dbReference>
<evidence type="ECO:0000256" key="4">
    <source>
        <dbReference type="ARBA" id="ARBA00022448"/>
    </source>
</evidence>
<feature type="transmembrane region" description="Helical" evidence="13">
    <location>
        <begin position="20"/>
        <end position="43"/>
    </location>
</feature>
<comment type="subcellular location">
    <subcellularLocation>
        <location evidence="2">Cell membrane</location>
        <topology evidence="2">Multi-pass membrane protein</topology>
    </subcellularLocation>
</comment>
<dbReference type="GO" id="GO:0036397">
    <property type="term" value="F:formate dehydrogenase (quinone) activity"/>
    <property type="evidence" value="ECO:0007669"/>
    <property type="project" value="TreeGrafter"/>
</dbReference>
<dbReference type="OrthoDB" id="9790598at2"/>
<comment type="cofactor">
    <cofactor evidence="1">
        <name>heme</name>
        <dbReference type="ChEBI" id="CHEBI:30413"/>
    </cofactor>
</comment>
<dbReference type="Gene3D" id="1.20.950.20">
    <property type="entry name" value="Transmembrane di-heme cytochromes, Chain C"/>
    <property type="match status" value="1"/>
</dbReference>
<gene>
    <name evidence="15" type="ORF">B7H17_15270</name>
</gene>
<dbReference type="PANTHER" id="PTHR30074:SF5">
    <property type="entry name" value="FORMATE DEHYDROGENASE, NITRATE-INDUCIBLE, CYTOCHROME B556(FDN) SUBUNIT"/>
    <property type="match status" value="1"/>
</dbReference>
<dbReference type="PANTHER" id="PTHR30074">
    <property type="entry name" value="FORMATE DEHYDROGENASE, NITRATE-INDUCIBLE, CYTOCHROME B556 FDN SUBUNIT"/>
    <property type="match status" value="1"/>
</dbReference>
<evidence type="ECO:0000313" key="15">
    <source>
        <dbReference type="EMBL" id="ORL63390.1"/>
    </source>
</evidence>
<dbReference type="AlphaFoldDB" id="A0A1X0ZUY8"/>
<dbReference type="Proteomes" id="UP000193675">
    <property type="component" value="Unassembled WGS sequence"/>
</dbReference>
<dbReference type="FunFam" id="1.20.950.20:FF:000002">
    <property type="entry name" value="Formate dehydrogenase cytochrome b556 subunit"/>
    <property type="match status" value="1"/>
</dbReference>
<reference evidence="15 16" key="1">
    <citation type="submission" date="2017-04" db="EMBL/GenBank/DDBJ databases">
        <title>Presence of VIM-2 positive Pseudomonas species in chickens and their surrounding environment.</title>
        <authorList>
            <person name="Zhang R."/>
        </authorList>
    </citation>
    <scope>NUCLEOTIDE SEQUENCE [LARGE SCALE GENOMIC DNA]</scope>
    <source>
        <strain evidence="15 16">DZ-C18</strain>
    </source>
</reference>
<evidence type="ECO:0000313" key="16">
    <source>
        <dbReference type="Proteomes" id="UP000193675"/>
    </source>
</evidence>
<proteinExistence type="inferred from homology"/>